<geneLocation type="plasmid" evidence="9 10">
    <name>pDEIPE01</name>
</geneLocation>
<dbReference type="InterPro" id="IPR036188">
    <property type="entry name" value="FAD/NAD-bd_sf"/>
</dbReference>
<evidence type="ECO:0000256" key="1">
    <source>
        <dbReference type="ARBA" id="ARBA00001974"/>
    </source>
</evidence>
<evidence type="ECO:0000256" key="4">
    <source>
        <dbReference type="ARBA" id="ARBA00022827"/>
    </source>
</evidence>
<dbReference type="PANTHER" id="PTHR43429">
    <property type="entry name" value="PYRIDINE NUCLEOTIDE-DISULFIDE OXIDOREDUCTASE DOMAIN-CONTAINING"/>
    <property type="match status" value="1"/>
</dbReference>
<dbReference type="Pfam" id="PF07992">
    <property type="entry name" value="Pyr_redox_2"/>
    <property type="match status" value="1"/>
</dbReference>
<dbReference type="InterPro" id="IPR023753">
    <property type="entry name" value="FAD/NAD-binding_dom"/>
</dbReference>
<evidence type="ECO:0000259" key="8">
    <source>
        <dbReference type="Pfam" id="PF07992"/>
    </source>
</evidence>
<evidence type="ECO:0000256" key="2">
    <source>
        <dbReference type="ARBA" id="ARBA00009130"/>
    </source>
</evidence>
<dbReference type="HOGENOM" id="CLU_003291_1_3_0"/>
<dbReference type="InterPro" id="IPR016156">
    <property type="entry name" value="FAD/NAD-linked_Rdtase_dimer_sf"/>
</dbReference>
<name>L0A9G1_DEIPD</name>
<feature type="domain" description="Pyridine nucleotide-disulphide oxidoreductase dimerisation" evidence="7">
    <location>
        <begin position="336"/>
        <end position="436"/>
    </location>
</feature>
<dbReference type="Proteomes" id="UP000010467">
    <property type="component" value="Plasmid pDEIPE01"/>
</dbReference>
<gene>
    <name evidence="9" type="ordered locus">Deipe_4339</name>
</gene>
<dbReference type="InterPro" id="IPR004099">
    <property type="entry name" value="Pyr_nucl-diS_OxRdtase_dimer"/>
</dbReference>
<reference evidence="10" key="1">
    <citation type="submission" date="2012-03" db="EMBL/GenBank/DDBJ databases">
        <title>Complete sequence of plasmid 1 of Deinococcus peraridilitoris DSM 19664.</title>
        <authorList>
            <person name="Lucas S."/>
            <person name="Copeland A."/>
            <person name="Lapidus A."/>
            <person name="Glavina del Rio T."/>
            <person name="Dalin E."/>
            <person name="Tice H."/>
            <person name="Bruce D."/>
            <person name="Goodwin L."/>
            <person name="Pitluck S."/>
            <person name="Peters L."/>
            <person name="Mikhailova N."/>
            <person name="Lu M."/>
            <person name="Kyrpides N."/>
            <person name="Mavromatis K."/>
            <person name="Ivanova N."/>
            <person name="Brettin T."/>
            <person name="Detter J.C."/>
            <person name="Han C."/>
            <person name="Larimer F."/>
            <person name="Land M."/>
            <person name="Hauser L."/>
            <person name="Markowitz V."/>
            <person name="Cheng J.-F."/>
            <person name="Hugenholtz P."/>
            <person name="Woyke T."/>
            <person name="Wu D."/>
            <person name="Pukall R."/>
            <person name="Steenblock K."/>
            <person name="Brambilla E."/>
            <person name="Klenk H.-P."/>
            <person name="Eisen J.A."/>
        </authorList>
    </citation>
    <scope>NUCLEOTIDE SEQUENCE [LARGE SCALE GENOMIC DNA]</scope>
    <source>
        <strain evidence="10">DSM 19664 / LMG 22246 / CIP 109416 / KR-200</strain>
        <plasmid evidence="10">Plasmid pDEIPE01</plasmid>
    </source>
</reference>
<dbReference type="SUPFAM" id="SSF51905">
    <property type="entry name" value="FAD/NAD(P)-binding domain"/>
    <property type="match status" value="1"/>
</dbReference>
<accession>L0A9G1</accession>
<dbReference type="RefSeq" id="WP_015231580.1">
    <property type="nucleotide sequence ID" value="NC_019789.1"/>
</dbReference>
<keyword evidence="4" id="KW-0274">FAD</keyword>
<sequence length="451" mass="48588">MKRPRFLVIGADAAGMSAASEARRVNPELQITAFDKGNFASYSQCGMPYWLGGVVKRREQLMARSVAGFARRDIEVRLRHEVLEIDTQRQVLHVRDLEARRVLVEPFDHLLIATGASPVEFPLPGRDLAGVFHLDVLEDAIRIDAFLQGQQPRRAVIVGGGYIGLELAENLTRRGLQVALVQRGEQVFHAVDQELAEALHEELDRHGVNLKLRDSIVRACAGQDGRVREVQTNDGNLAADLVILATGVQPNVDLALRAGIPFGVTGALAVDAHMKTSAAGVYAAGDCAEHYHRVLGKPVWIPLGTTANKQGRVAGRNAAGGKTSFAGIVATAVAQVFELGVARTGLNEWEAQAAGLKCETVLLKSTDQAGYMPGAEDLRVKLVVERGTGRLLGGQAIGKRGADKRIDVLATALYAGMTVSQLEELDLAYAPPFNSVWDPVQAAATRIRRQG</sequence>
<dbReference type="PATRIC" id="fig|937777.3.peg.4370"/>
<dbReference type="Pfam" id="PF02852">
    <property type="entry name" value="Pyr_redox_dim"/>
    <property type="match status" value="1"/>
</dbReference>
<evidence type="ECO:0000256" key="5">
    <source>
        <dbReference type="ARBA" id="ARBA00023002"/>
    </source>
</evidence>
<protein>
    <submittedName>
        <fullName evidence="9">NAD(FAD)-dependent dehydrogenase</fullName>
    </submittedName>
</protein>
<dbReference type="PANTHER" id="PTHR43429:SF1">
    <property type="entry name" value="NAD(P)H SULFUR OXIDOREDUCTASE (COA-DEPENDENT)"/>
    <property type="match status" value="1"/>
</dbReference>
<evidence type="ECO:0000259" key="7">
    <source>
        <dbReference type="Pfam" id="PF02852"/>
    </source>
</evidence>
<evidence type="ECO:0000256" key="6">
    <source>
        <dbReference type="ARBA" id="ARBA00023284"/>
    </source>
</evidence>
<keyword evidence="9" id="KW-0614">Plasmid</keyword>
<keyword evidence="5" id="KW-0560">Oxidoreductase</keyword>
<evidence type="ECO:0000313" key="9">
    <source>
        <dbReference type="EMBL" id="AFZ69680.1"/>
    </source>
</evidence>
<proteinExistence type="inferred from homology"/>
<dbReference type="KEGG" id="dpd:Deipe_4339"/>
<dbReference type="InterPro" id="IPR050260">
    <property type="entry name" value="FAD-bd_OxRdtase"/>
</dbReference>
<dbReference type="AlphaFoldDB" id="L0A9G1"/>
<dbReference type="Gene3D" id="3.50.50.60">
    <property type="entry name" value="FAD/NAD(P)-binding domain"/>
    <property type="match status" value="2"/>
</dbReference>
<dbReference type="EMBL" id="CP003383">
    <property type="protein sequence ID" value="AFZ69680.1"/>
    <property type="molecule type" value="Genomic_DNA"/>
</dbReference>
<keyword evidence="3" id="KW-0285">Flavoprotein</keyword>
<dbReference type="SUPFAM" id="SSF55424">
    <property type="entry name" value="FAD/NAD-linked reductases, dimerisation (C-terminal) domain"/>
    <property type="match status" value="1"/>
</dbReference>
<evidence type="ECO:0000313" key="10">
    <source>
        <dbReference type="Proteomes" id="UP000010467"/>
    </source>
</evidence>
<keyword evidence="10" id="KW-1185">Reference proteome</keyword>
<dbReference type="GO" id="GO:0016491">
    <property type="term" value="F:oxidoreductase activity"/>
    <property type="evidence" value="ECO:0007669"/>
    <property type="project" value="UniProtKB-KW"/>
</dbReference>
<feature type="domain" description="FAD/NAD(P)-binding" evidence="8">
    <location>
        <begin position="6"/>
        <end position="309"/>
    </location>
</feature>
<evidence type="ECO:0000256" key="3">
    <source>
        <dbReference type="ARBA" id="ARBA00022630"/>
    </source>
</evidence>
<organism evidence="9 10">
    <name type="scientific">Deinococcus peraridilitoris (strain DSM 19664 / LMG 22246 / CIP 109416 / KR-200)</name>
    <dbReference type="NCBI Taxonomy" id="937777"/>
    <lineage>
        <taxon>Bacteria</taxon>
        <taxon>Thermotogati</taxon>
        <taxon>Deinococcota</taxon>
        <taxon>Deinococci</taxon>
        <taxon>Deinococcales</taxon>
        <taxon>Deinococcaceae</taxon>
        <taxon>Deinococcus</taxon>
    </lineage>
</organism>
<comment type="cofactor">
    <cofactor evidence="1">
        <name>FAD</name>
        <dbReference type="ChEBI" id="CHEBI:57692"/>
    </cofactor>
</comment>
<keyword evidence="6" id="KW-0676">Redox-active center</keyword>
<comment type="similarity">
    <text evidence="2">Belongs to the class-III pyridine nucleotide-disulfide oxidoreductase family.</text>
</comment>
<dbReference type="PRINTS" id="PR00368">
    <property type="entry name" value="FADPNR"/>
</dbReference>
<dbReference type="PRINTS" id="PR00411">
    <property type="entry name" value="PNDRDTASEI"/>
</dbReference>